<keyword evidence="2" id="KW-1185">Reference proteome</keyword>
<dbReference type="EMBL" id="FOOT01000002">
    <property type="protein sequence ID" value="SFG44591.1"/>
    <property type="molecule type" value="Genomic_DNA"/>
</dbReference>
<evidence type="ECO:0000313" key="1">
    <source>
        <dbReference type="EMBL" id="SFG44591.1"/>
    </source>
</evidence>
<evidence type="ECO:0000313" key="2">
    <source>
        <dbReference type="Proteomes" id="UP000198724"/>
    </source>
</evidence>
<gene>
    <name evidence="1" type="ORF">SAMN05421739_102550</name>
</gene>
<reference evidence="2" key="1">
    <citation type="submission" date="2016-10" db="EMBL/GenBank/DDBJ databases">
        <authorList>
            <person name="Varghese N."/>
            <person name="Submissions S."/>
        </authorList>
    </citation>
    <scope>NUCLEOTIDE SEQUENCE [LARGE SCALE GENOMIC DNA]</scope>
    <source>
        <strain evidence="2">LP51</strain>
    </source>
</reference>
<organism evidence="1 2">
    <name type="scientific">Pontibacter chinhatensis</name>
    <dbReference type="NCBI Taxonomy" id="1436961"/>
    <lineage>
        <taxon>Bacteria</taxon>
        <taxon>Pseudomonadati</taxon>
        <taxon>Bacteroidota</taxon>
        <taxon>Cytophagia</taxon>
        <taxon>Cytophagales</taxon>
        <taxon>Hymenobacteraceae</taxon>
        <taxon>Pontibacter</taxon>
    </lineage>
</organism>
<evidence type="ECO:0008006" key="3">
    <source>
        <dbReference type="Google" id="ProtNLM"/>
    </source>
</evidence>
<dbReference type="AlphaFoldDB" id="A0A1I2S3N8"/>
<dbReference type="Proteomes" id="UP000198724">
    <property type="component" value="Unassembled WGS sequence"/>
</dbReference>
<protein>
    <recommendedName>
        <fullName evidence="3">Lipoprotein</fullName>
    </recommendedName>
</protein>
<name>A0A1I2S3N8_9BACT</name>
<accession>A0A1I2S3N8</accession>
<sequence>MGEAAGVSPNQSYEFYEQFAERVNKAGLMPYYAVEQEMDLRVHGIKPNEAIDSSSLVILQRLGYDYYIKVNVGNTSSGTGYTSVSASEQRELQTGYGTKAEDKTKASVVFELYSTSKKQLIYTLAATTTMEGVTLPSKETENGYRGSKSINLSTTPITVKKAFNKGVEKLLQACQ</sequence>
<proteinExistence type="predicted"/>